<protein>
    <submittedName>
        <fullName evidence="2">Uncharacterized protein</fullName>
    </submittedName>
</protein>
<feature type="region of interest" description="Disordered" evidence="1">
    <location>
        <begin position="48"/>
        <end position="82"/>
    </location>
</feature>
<reference evidence="2" key="3">
    <citation type="journal article" date="2017" name="Nature">
        <title>Genome sequence of the progenitor of the wheat D genome Aegilops tauschii.</title>
        <authorList>
            <person name="Luo M.C."/>
            <person name="Gu Y.Q."/>
            <person name="Puiu D."/>
            <person name="Wang H."/>
            <person name="Twardziok S.O."/>
            <person name="Deal K.R."/>
            <person name="Huo N."/>
            <person name="Zhu T."/>
            <person name="Wang L."/>
            <person name="Wang Y."/>
            <person name="McGuire P.E."/>
            <person name="Liu S."/>
            <person name="Long H."/>
            <person name="Ramasamy R.K."/>
            <person name="Rodriguez J.C."/>
            <person name="Van S.L."/>
            <person name="Yuan L."/>
            <person name="Wang Z."/>
            <person name="Xia Z."/>
            <person name="Xiao L."/>
            <person name="Anderson O.D."/>
            <person name="Ouyang S."/>
            <person name="Liang Y."/>
            <person name="Zimin A.V."/>
            <person name="Pertea G."/>
            <person name="Qi P."/>
            <person name="Bennetzen J.L."/>
            <person name="Dai X."/>
            <person name="Dawson M.W."/>
            <person name="Muller H.G."/>
            <person name="Kugler K."/>
            <person name="Rivarola-Duarte L."/>
            <person name="Spannagl M."/>
            <person name="Mayer K.F.X."/>
            <person name="Lu F.H."/>
            <person name="Bevan M.W."/>
            <person name="Leroy P."/>
            <person name="Li P."/>
            <person name="You F.M."/>
            <person name="Sun Q."/>
            <person name="Liu Z."/>
            <person name="Lyons E."/>
            <person name="Wicker T."/>
            <person name="Salzberg S.L."/>
            <person name="Devos K.M."/>
            <person name="Dvorak J."/>
        </authorList>
    </citation>
    <scope>NUCLEOTIDE SEQUENCE [LARGE SCALE GENOMIC DNA]</scope>
    <source>
        <strain evidence="2">cv. AL8/78</strain>
    </source>
</reference>
<evidence type="ECO:0000313" key="3">
    <source>
        <dbReference type="Proteomes" id="UP000015105"/>
    </source>
</evidence>
<reference evidence="3" key="1">
    <citation type="journal article" date="2014" name="Science">
        <title>Ancient hybridizations among the ancestral genomes of bread wheat.</title>
        <authorList>
            <consortium name="International Wheat Genome Sequencing Consortium,"/>
            <person name="Marcussen T."/>
            <person name="Sandve S.R."/>
            <person name="Heier L."/>
            <person name="Spannagl M."/>
            <person name="Pfeifer M."/>
            <person name="Jakobsen K.S."/>
            <person name="Wulff B.B."/>
            <person name="Steuernagel B."/>
            <person name="Mayer K.F."/>
            <person name="Olsen O.A."/>
        </authorList>
    </citation>
    <scope>NUCLEOTIDE SEQUENCE [LARGE SCALE GENOMIC DNA]</scope>
    <source>
        <strain evidence="3">cv. AL8/78</strain>
    </source>
</reference>
<dbReference type="Proteomes" id="UP000015105">
    <property type="component" value="Chromosome 2D"/>
</dbReference>
<dbReference type="AlphaFoldDB" id="A0A453BAF3"/>
<sequence>RELSHPNGNKKPSQIQITHLPSTFYHVATGEAPQVAAAPPIFCRAAPPPSTFCRAARAPPRPPPRPAQPPSTFFQSRHRSTT</sequence>
<reference evidence="2" key="4">
    <citation type="submission" date="2019-03" db="UniProtKB">
        <authorList>
            <consortium name="EnsemblPlants"/>
        </authorList>
    </citation>
    <scope>IDENTIFICATION</scope>
</reference>
<organism evidence="2 3">
    <name type="scientific">Aegilops tauschii subsp. strangulata</name>
    <name type="common">Goatgrass</name>
    <dbReference type="NCBI Taxonomy" id="200361"/>
    <lineage>
        <taxon>Eukaryota</taxon>
        <taxon>Viridiplantae</taxon>
        <taxon>Streptophyta</taxon>
        <taxon>Embryophyta</taxon>
        <taxon>Tracheophyta</taxon>
        <taxon>Spermatophyta</taxon>
        <taxon>Magnoliopsida</taxon>
        <taxon>Liliopsida</taxon>
        <taxon>Poales</taxon>
        <taxon>Poaceae</taxon>
        <taxon>BOP clade</taxon>
        <taxon>Pooideae</taxon>
        <taxon>Triticodae</taxon>
        <taxon>Triticeae</taxon>
        <taxon>Triticinae</taxon>
        <taxon>Aegilops</taxon>
    </lineage>
</organism>
<dbReference type="EnsemblPlants" id="AET2Gv20427500.36">
    <property type="protein sequence ID" value="AET2Gv20427500.36"/>
    <property type="gene ID" value="AET2Gv20427500"/>
</dbReference>
<proteinExistence type="predicted"/>
<keyword evidence="3" id="KW-1185">Reference proteome</keyword>
<evidence type="ECO:0000313" key="2">
    <source>
        <dbReference type="EnsemblPlants" id="AET2Gv20427500.36"/>
    </source>
</evidence>
<accession>A0A453BAF3</accession>
<reference evidence="2" key="5">
    <citation type="journal article" date="2021" name="G3 (Bethesda)">
        <title>Aegilops tauschii genome assembly Aet v5.0 features greater sequence contiguity and improved annotation.</title>
        <authorList>
            <person name="Wang L."/>
            <person name="Zhu T."/>
            <person name="Rodriguez J.C."/>
            <person name="Deal K.R."/>
            <person name="Dubcovsky J."/>
            <person name="McGuire P.E."/>
            <person name="Lux T."/>
            <person name="Spannagl M."/>
            <person name="Mayer K.F.X."/>
            <person name="Baldrich P."/>
            <person name="Meyers B.C."/>
            <person name="Huo N."/>
            <person name="Gu Y.Q."/>
            <person name="Zhou H."/>
            <person name="Devos K.M."/>
            <person name="Bennetzen J.L."/>
            <person name="Unver T."/>
            <person name="Budak H."/>
            <person name="Gulick P.J."/>
            <person name="Galiba G."/>
            <person name="Kalapos B."/>
            <person name="Nelson D.R."/>
            <person name="Li P."/>
            <person name="You F.M."/>
            <person name="Luo M.C."/>
            <person name="Dvorak J."/>
        </authorList>
    </citation>
    <scope>NUCLEOTIDE SEQUENCE [LARGE SCALE GENOMIC DNA]</scope>
    <source>
        <strain evidence="2">cv. AL8/78</strain>
    </source>
</reference>
<feature type="compositionally biased region" description="Pro residues" evidence="1">
    <location>
        <begin position="59"/>
        <end position="69"/>
    </location>
</feature>
<dbReference type="Gramene" id="AET2Gv20427500.36">
    <property type="protein sequence ID" value="AET2Gv20427500.36"/>
    <property type="gene ID" value="AET2Gv20427500"/>
</dbReference>
<evidence type="ECO:0000256" key="1">
    <source>
        <dbReference type="SAM" id="MobiDB-lite"/>
    </source>
</evidence>
<reference evidence="3" key="2">
    <citation type="journal article" date="2017" name="Nat. Plants">
        <title>The Aegilops tauschii genome reveals multiple impacts of transposons.</title>
        <authorList>
            <person name="Zhao G."/>
            <person name="Zou C."/>
            <person name="Li K."/>
            <person name="Wang K."/>
            <person name="Li T."/>
            <person name="Gao L."/>
            <person name="Zhang X."/>
            <person name="Wang H."/>
            <person name="Yang Z."/>
            <person name="Liu X."/>
            <person name="Jiang W."/>
            <person name="Mao L."/>
            <person name="Kong X."/>
            <person name="Jiao Y."/>
            <person name="Jia J."/>
        </authorList>
    </citation>
    <scope>NUCLEOTIDE SEQUENCE [LARGE SCALE GENOMIC DNA]</scope>
    <source>
        <strain evidence="3">cv. AL8/78</strain>
    </source>
</reference>
<name>A0A453BAF3_AEGTS</name>